<comment type="function">
    <text evidence="1">Site-specific tyrosine recombinase, which acts by catalyzing the cutting and rejoining of the recombining DNA molecules.</text>
</comment>
<dbReference type="OrthoDB" id="9801717at2"/>
<evidence type="ECO:0000256" key="8">
    <source>
        <dbReference type="ARBA" id="ARBA00023125"/>
    </source>
</evidence>
<evidence type="ECO:0000256" key="11">
    <source>
        <dbReference type="PROSITE-ProRule" id="PRU01248"/>
    </source>
</evidence>
<dbReference type="Gene3D" id="1.10.150.130">
    <property type="match status" value="1"/>
</dbReference>
<dbReference type="GO" id="GO:0003677">
    <property type="term" value="F:DNA binding"/>
    <property type="evidence" value="ECO:0007669"/>
    <property type="project" value="UniProtKB-UniRule"/>
</dbReference>
<evidence type="ECO:0000259" key="12">
    <source>
        <dbReference type="PROSITE" id="PS51898"/>
    </source>
</evidence>
<evidence type="ECO:0000313" key="14">
    <source>
        <dbReference type="EMBL" id="NBI80456.1"/>
    </source>
</evidence>
<feature type="non-terminal residue" evidence="14">
    <location>
        <position position="292"/>
    </location>
</feature>
<dbReference type="PROSITE" id="PS51898">
    <property type="entry name" value="TYR_RECOMBINASE"/>
    <property type="match status" value="1"/>
</dbReference>
<dbReference type="InterPro" id="IPR010998">
    <property type="entry name" value="Integrase_recombinase_N"/>
</dbReference>
<evidence type="ECO:0000256" key="4">
    <source>
        <dbReference type="ARBA" id="ARBA00022490"/>
    </source>
</evidence>
<dbReference type="GO" id="GO:0015074">
    <property type="term" value="P:DNA integration"/>
    <property type="evidence" value="ECO:0007669"/>
    <property type="project" value="UniProtKB-KW"/>
</dbReference>
<evidence type="ECO:0000313" key="15">
    <source>
        <dbReference type="Proteomes" id="UP000446348"/>
    </source>
</evidence>
<dbReference type="EMBL" id="QXWZ01000072">
    <property type="protein sequence ID" value="NBI80456.1"/>
    <property type="molecule type" value="Genomic_DNA"/>
</dbReference>
<keyword evidence="8 11" id="KW-0238">DNA-binding</keyword>
<accession>A0A845RKC8</accession>
<dbReference type="PROSITE" id="PS51900">
    <property type="entry name" value="CB"/>
    <property type="match status" value="1"/>
</dbReference>
<dbReference type="InterPro" id="IPR050090">
    <property type="entry name" value="Tyrosine_recombinase_XerCD"/>
</dbReference>
<dbReference type="Proteomes" id="UP000446348">
    <property type="component" value="Unassembled WGS sequence"/>
</dbReference>
<dbReference type="InterPro" id="IPR013762">
    <property type="entry name" value="Integrase-like_cat_sf"/>
</dbReference>
<evidence type="ECO:0000256" key="3">
    <source>
        <dbReference type="ARBA" id="ARBA00008857"/>
    </source>
</evidence>
<sequence>MDAKTELITALCGLFPGHGEQIQELFKQYTVTRGSDSGRYSLKKRIEHFISAKRIDGLSAKTLKEYGCKLKLFAQQTDKHVSKITADDIRDYIGYLARERELKESSIQTHINTLRSFFGWLDAEDIIRRNPMRKIKSARLDRGNARRPLTSEELEQLREGCRTYKEKALMEFLVSSGCRLSEAAGIRLSQINWRERSVVVLGKGNKERTVYFSVRAKMMMDEYIRRRRGGTALFAGSRRPYDAMKPRAIQKALQKIGEQSGQHRRIHPHLMRHTFATNALNGGMDITVIQRL</sequence>
<comment type="caution">
    <text evidence="14">The sequence shown here is derived from an EMBL/GenBank/DDBJ whole genome shotgun (WGS) entry which is preliminary data.</text>
</comment>
<dbReference type="InterPro" id="IPR002104">
    <property type="entry name" value="Integrase_catalytic"/>
</dbReference>
<organism evidence="14 15">
    <name type="scientific">Anaerotruncus colihominis</name>
    <dbReference type="NCBI Taxonomy" id="169435"/>
    <lineage>
        <taxon>Bacteria</taxon>
        <taxon>Bacillati</taxon>
        <taxon>Bacillota</taxon>
        <taxon>Clostridia</taxon>
        <taxon>Eubacteriales</taxon>
        <taxon>Oscillospiraceae</taxon>
        <taxon>Anaerotruncus</taxon>
    </lineage>
</organism>
<keyword evidence="10" id="KW-0131">Cell cycle</keyword>
<dbReference type="RefSeq" id="WP_160211111.1">
    <property type="nucleotide sequence ID" value="NZ_QXWZ01000072.1"/>
</dbReference>
<dbReference type="InterPro" id="IPR011010">
    <property type="entry name" value="DNA_brk_join_enz"/>
</dbReference>
<evidence type="ECO:0000256" key="1">
    <source>
        <dbReference type="ARBA" id="ARBA00003283"/>
    </source>
</evidence>
<evidence type="ECO:0000256" key="5">
    <source>
        <dbReference type="ARBA" id="ARBA00022618"/>
    </source>
</evidence>
<evidence type="ECO:0000256" key="10">
    <source>
        <dbReference type="ARBA" id="ARBA00023306"/>
    </source>
</evidence>
<evidence type="ECO:0000256" key="6">
    <source>
        <dbReference type="ARBA" id="ARBA00022829"/>
    </source>
</evidence>
<dbReference type="AlphaFoldDB" id="A0A845RKC8"/>
<keyword evidence="9" id="KW-0233">DNA recombination</keyword>
<evidence type="ECO:0000259" key="13">
    <source>
        <dbReference type="PROSITE" id="PS51900"/>
    </source>
</evidence>
<dbReference type="SUPFAM" id="SSF56349">
    <property type="entry name" value="DNA breaking-rejoining enzymes"/>
    <property type="match status" value="1"/>
</dbReference>
<feature type="domain" description="Tyr recombinase" evidence="12">
    <location>
        <begin position="144"/>
        <end position="292"/>
    </location>
</feature>
<dbReference type="PANTHER" id="PTHR30349:SF77">
    <property type="entry name" value="TYROSINE RECOMBINASE XERC"/>
    <property type="match status" value="1"/>
</dbReference>
<protein>
    <submittedName>
        <fullName evidence="14">Integrase</fullName>
    </submittedName>
</protein>
<name>A0A845RKC8_9FIRM</name>
<dbReference type="GO" id="GO:0006310">
    <property type="term" value="P:DNA recombination"/>
    <property type="evidence" value="ECO:0007669"/>
    <property type="project" value="UniProtKB-KW"/>
</dbReference>
<feature type="domain" description="Core-binding (CB)" evidence="13">
    <location>
        <begin position="40"/>
        <end position="122"/>
    </location>
</feature>
<proteinExistence type="inferred from homology"/>
<dbReference type="InterPro" id="IPR004107">
    <property type="entry name" value="Integrase_SAM-like_N"/>
</dbReference>
<dbReference type="InterPro" id="IPR044068">
    <property type="entry name" value="CB"/>
</dbReference>
<comment type="similarity">
    <text evidence="3">Belongs to the 'phage' integrase family.</text>
</comment>
<keyword evidence="4" id="KW-0963">Cytoplasm</keyword>
<comment type="subcellular location">
    <subcellularLocation>
        <location evidence="2">Cytoplasm</location>
    </subcellularLocation>
</comment>
<dbReference type="GO" id="GO:0051301">
    <property type="term" value="P:cell division"/>
    <property type="evidence" value="ECO:0007669"/>
    <property type="project" value="UniProtKB-KW"/>
</dbReference>
<dbReference type="Gene3D" id="1.10.443.10">
    <property type="entry name" value="Intergrase catalytic core"/>
    <property type="match status" value="1"/>
</dbReference>
<evidence type="ECO:0000256" key="2">
    <source>
        <dbReference type="ARBA" id="ARBA00004496"/>
    </source>
</evidence>
<keyword evidence="5" id="KW-0132">Cell division</keyword>
<dbReference type="PANTHER" id="PTHR30349">
    <property type="entry name" value="PHAGE INTEGRASE-RELATED"/>
    <property type="match status" value="1"/>
</dbReference>
<dbReference type="GO" id="GO:0007059">
    <property type="term" value="P:chromosome segregation"/>
    <property type="evidence" value="ECO:0007669"/>
    <property type="project" value="UniProtKB-KW"/>
</dbReference>
<keyword evidence="6" id="KW-0159">Chromosome partition</keyword>
<evidence type="ECO:0000256" key="9">
    <source>
        <dbReference type="ARBA" id="ARBA00023172"/>
    </source>
</evidence>
<evidence type="ECO:0000256" key="7">
    <source>
        <dbReference type="ARBA" id="ARBA00022908"/>
    </source>
</evidence>
<keyword evidence="7" id="KW-0229">DNA integration</keyword>
<dbReference type="Pfam" id="PF00589">
    <property type="entry name" value="Phage_integrase"/>
    <property type="match status" value="1"/>
</dbReference>
<reference evidence="14 15" key="1">
    <citation type="submission" date="2018-08" db="EMBL/GenBank/DDBJ databases">
        <title>Murine metabolic-syndrome-specific gut microbial biobank.</title>
        <authorList>
            <person name="Liu C."/>
        </authorList>
    </citation>
    <scope>NUCLEOTIDE SEQUENCE [LARGE SCALE GENOMIC DNA]</scope>
    <source>
        <strain evidence="14 15">X69</strain>
    </source>
</reference>
<dbReference type="GO" id="GO:0005737">
    <property type="term" value="C:cytoplasm"/>
    <property type="evidence" value="ECO:0007669"/>
    <property type="project" value="UniProtKB-SubCell"/>
</dbReference>
<dbReference type="Pfam" id="PF13495">
    <property type="entry name" value="Phage_int_SAM_4"/>
    <property type="match status" value="1"/>
</dbReference>
<gene>
    <name evidence="14" type="ORF">D3Z39_16695</name>
</gene>